<evidence type="ECO:0000256" key="8">
    <source>
        <dbReference type="HAMAP-Rule" id="MF_00197"/>
    </source>
</evidence>
<evidence type="ECO:0000256" key="4">
    <source>
        <dbReference type="ARBA" id="ARBA00022605"/>
    </source>
</evidence>
<dbReference type="Gene3D" id="3.10.310.10">
    <property type="entry name" value="Diaminopimelate Epimerase, Chain A, domain 1"/>
    <property type="match status" value="2"/>
</dbReference>
<comment type="catalytic activity">
    <reaction evidence="7 8">
        <text>(2S,6S)-2,6-diaminopimelate = meso-2,6-diaminopimelate</text>
        <dbReference type="Rhea" id="RHEA:15393"/>
        <dbReference type="ChEBI" id="CHEBI:57609"/>
        <dbReference type="ChEBI" id="CHEBI:57791"/>
        <dbReference type="EC" id="5.1.1.7"/>
    </reaction>
</comment>
<evidence type="ECO:0000256" key="7">
    <source>
        <dbReference type="ARBA" id="ARBA00051712"/>
    </source>
</evidence>
<sequence length="289" mass="30377">MEFAKGHGTQNDFVVLPDPSAELELTRSAVAVLCDRRQGIGADGILRVARAGVLRDAGVLDRLPTGVEPDDWFMDYRNGDGTIAEMCGNGVRVFAHYLRVHDLEHRDQFVVGSRAGARAVTVHSFDDTDADVTVAMGDVTLMGSSSVTIAGGAYEGVGIDVGNPHLACVDGTLTRAALGALDLSVPPTLDAEFFPRGANVELLTRLDDGGVEMRVFERGVGETRSCGTGTVAAAAAALSYEGLETGEVSVGVLGGRVRVNIDHVGATLRGPSVLLARGEIDDRWFAAQN</sequence>
<feature type="active site" description="Proton donor" evidence="8">
    <location>
        <position position="87"/>
    </location>
</feature>
<feature type="active site" description="Proton acceptor" evidence="8">
    <location>
        <position position="226"/>
    </location>
</feature>
<protein>
    <recommendedName>
        <fullName evidence="3 8">Diaminopimelate epimerase</fullName>
        <shortName evidence="8">DAP epimerase</shortName>
        <ecNumber evidence="3 8">5.1.1.7</ecNumber>
    </recommendedName>
    <alternativeName>
        <fullName evidence="8">PLP-independent amino acid racemase</fullName>
    </alternativeName>
</protein>
<proteinExistence type="inferred from homology"/>
<feature type="binding site" evidence="8">
    <location>
        <position position="11"/>
    </location>
    <ligand>
        <name>substrate</name>
    </ligand>
</feature>
<feature type="binding site" evidence="8">
    <location>
        <begin position="227"/>
        <end position="228"/>
    </location>
    <ligand>
        <name>substrate</name>
    </ligand>
</feature>
<organism evidence="10 11">
    <name type="scientific">Rhodococcus ruber</name>
    <dbReference type="NCBI Taxonomy" id="1830"/>
    <lineage>
        <taxon>Bacteria</taxon>
        <taxon>Bacillati</taxon>
        <taxon>Actinomycetota</taxon>
        <taxon>Actinomycetes</taxon>
        <taxon>Mycobacteriales</taxon>
        <taxon>Nocardiaceae</taxon>
        <taxon>Rhodococcus</taxon>
    </lineage>
</organism>
<feature type="binding site" evidence="8">
    <location>
        <begin position="88"/>
        <end position="89"/>
    </location>
    <ligand>
        <name>substrate</name>
    </ligand>
</feature>
<keyword evidence="6 8" id="KW-0413">Isomerase</keyword>
<keyword evidence="5 8" id="KW-0457">Lysine biosynthesis</keyword>
<feature type="binding site" evidence="8">
    <location>
        <position position="163"/>
    </location>
    <ligand>
        <name>substrate</name>
    </ligand>
</feature>
<evidence type="ECO:0000256" key="9">
    <source>
        <dbReference type="PROSITE-ProRule" id="PRU10125"/>
    </source>
</evidence>
<dbReference type="EMBL" id="JAPWIJ010000003">
    <property type="protein sequence ID" value="MCZ4518445.1"/>
    <property type="molecule type" value="Genomic_DNA"/>
</dbReference>
<comment type="caution">
    <text evidence="8">Lacks conserved residue(s) required for the propagation of feature annotation.</text>
</comment>
<feature type="site" description="Could be important to modulate the pK values of the two catalytic cysteine residues" evidence="8">
    <location>
        <position position="217"/>
    </location>
</feature>
<evidence type="ECO:0000256" key="5">
    <source>
        <dbReference type="ARBA" id="ARBA00023154"/>
    </source>
</evidence>
<comment type="subunit">
    <text evidence="8">Homodimer.</text>
</comment>
<comment type="subcellular location">
    <subcellularLocation>
        <location evidence="8">Cytoplasm</location>
    </subcellularLocation>
</comment>
<dbReference type="NCBIfam" id="TIGR00652">
    <property type="entry name" value="DapF"/>
    <property type="match status" value="1"/>
</dbReference>
<keyword evidence="8" id="KW-0963">Cytoplasm</keyword>
<dbReference type="PANTHER" id="PTHR31689">
    <property type="entry name" value="DIAMINOPIMELATE EPIMERASE, CHLOROPLASTIC"/>
    <property type="match status" value="1"/>
</dbReference>
<comment type="pathway">
    <text evidence="1 8">Amino-acid biosynthesis; L-lysine biosynthesis via DAP pathway; DL-2,6-diaminopimelate from LL-2,6-diaminopimelate: step 1/1.</text>
</comment>
<dbReference type="PANTHER" id="PTHR31689:SF0">
    <property type="entry name" value="DIAMINOPIMELATE EPIMERASE"/>
    <property type="match status" value="1"/>
</dbReference>
<evidence type="ECO:0000256" key="6">
    <source>
        <dbReference type="ARBA" id="ARBA00023235"/>
    </source>
</evidence>
<comment type="similarity">
    <text evidence="2 8">Belongs to the diaminopimelate epimerase family.</text>
</comment>
<feature type="binding site" evidence="8">
    <location>
        <position position="78"/>
    </location>
    <ligand>
        <name>substrate</name>
    </ligand>
</feature>
<feature type="site" description="Could be important to modulate the pK values of the two catalytic cysteine residues" evidence="8">
    <location>
        <position position="165"/>
    </location>
</feature>
<keyword evidence="11" id="KW-1185">Reference proteome</keyword>
<keyword evidence="4 8" id="KW-0028">Amino-acid biosynthesis</keyword>
<gene>
    <name evidence="8 10" type="primary">dapF</name>
    <name evidence="10" type="ORF">O4220_07940</name>
</gene>
<dbReference type="RefSeq" id="WP_269603112.1">
    <property type="nucleotide sequence ID" value="NZ_JAPWIJ010000003.1"/>
</dbReference>
<comment type="caution">
    <text evidence="10">The sequence shown here is derived from an EMBL/GenBank/DDBJ whole genome shotgun (WGS) entry which is preliminary data.</text>
</comment>
<dbReference type="InterPro" id="IPR001653">
    <property type="entry name" value="DAP_epimerase_DapF"/>
</dbReference>
<accession>A0ABT4MBW1</accession>
<name>A0ABT4MBW1_9NOCA</name>
<feature type="active site" evidence="9">
    <location>
        <position position="87"/>
    </location>
</feature>
<dbReference type="HAMAP" id="MF_00197">
    <property type="entry name" value="DAP_epimerase"/>
    <property type="match status" value="1"/>
</dbReference>
<dbReference type="Pfam" id="PF01678">
    <property type="entry name" value="DAP_epimerase"/>
    <property type="match status" value="2"/>
</dbReference>
<dbReference type="SUPFAM" id="SSF54506">
    <property type="entry name" value="Diaminopimelate epimerase-like"/>
    <property type="match status" value="2"/>
</dbReference>
<reference evidence="10" key="1">
    <citation type="submission" date="2022-12" db="EMBL/GenBank/DDBJ databases">
        <authorList>
            <person name="Krivoruchko A.V."/>
            <person name="Elkin A."/>
        </authorList>
    </citation>
    <scope>NUCLEOTIDE SEQUENCE</scope>
    <source>
        <strain evidence="10">IEGM 1391</strain>
    </source>
</reference>
<dbReference type="PROSITE" id="PS01326">
    <property type="entry name" value="DAP_EPIMERASE"/>
    <property type="match status" value="1"/>
</dbReference>
<evidence type="ECO:0000256" key="1">
    <source>
        <dbReference type="ARBA" id="ARBA00005196"/>
    </source>
</evidence>
<dbReference type="GO" id="GO:0008837">
    <property type="term" value="F:diaminopimelate epimerase activity"/>
    <property type="evidence" value="ECO:0007669"/>
    <property type="project" value="UniProtKB-EC"/>
</dbReference>
<comment type="function">
    <text evidence="8">Catalyzes the stereoinversion of LL-2,6-diaminopimelate (L,L-DAP) to meso-diaminopimelate (meso-DAP), a precursor of L-lysine and an essential component of the bacterial peptidoglycan.</text>
</comment>
<dbReference type="EC" id="5.1.1.7" evidence="3 8"/>
<evidence type="ECO:0000313" key="11">
    <source>
        <dbReference type="Proteomes" id="UP001081071"/>
    </source>
</evidence>
<dbReference type="Proteomes" id="UP001081071">
    <property type="component" value="Unassembled WGS sequence"/>
</dbReference>
<dbReference type="InterPro" id="IPR018510">
    <property type="entry name" value="DAP_epimerase_AS"/>
</dbReference>
<evidence type="ECO:0000256" key="3">
    <source>
        <dbReference type="ARBA" id="ARBA00013080"/>
    </source>
</evidence>
<feature type="binding site" evidence="8">
    <location>
        <begin position="217"/>
        <end position="218"/>
    </location>
    <ligand>
        <name>substrate</name>
    </ligand>
</feature>
<feature type="binding site" evidence="8">
    <location>
        <position position="199"/>
    </location>
    <ligand>
        <name>substrate</name>
    </ligand>
</feature>
<evidence type="ECO:0000256" key="2">
    <source>
        <dbReference type="ARBA" id="ARBA00010219"/>
    </source>
</evidence>
<evidence type="ECO:0000313" key="10">
    <source>
        <dbReference type="EMBL" id="MCZ4518445.1"/>
    </source>
</evidence>